<dbReference type="Pfam" id="PF00589">
    <property type="entry name" value="Phage_integrase"/>
    <property type="match status" value="1"/>
</dbReference>
<name>A0A6A8LQD1_BACVE</name>
<gene>
    <name evidence="8" type="ORF">GKC39_18935</name>
    <name evidence="9" type="ORF">GKC39_19750</name>
</gene>
<dbReference type="EMBL" id="WKKV01000044">
    <property type="protein sequence ID" value="MSE04254.1"/>
    <property type="molecule type" value="Genomic_DNA"/>
</dbReference>
<evidence type="ECO:0000313" key="8">
    <source>
        <dbReference type="EMBL" id="MSE04119.1"/>
    </source>
</evidence>
<dbReference type="GO" id="GO:0015074">
    <property type="term" value="P:DNA integration"/>
    <property type="evidence" value="ECO:0007669"/>
    <property type="project" value="InterPro"/>
</dbReference>
<dbReference type="InterPro" id="IPR013762">
    <property type="entry name" value="Integrase-like_cat_sf"/>
</dbReference>
<dbReference type="PANTHER" id="PTHR30349">
    <property type="entry name" value="PHAGE INTEGRASE-RELATED"/>
    <property type="match status" value="1"/>
</dbReference>
<dbReference type="InterPro" id="IPR028259">
    <property type="entry name" value="AP2-like_int_N"/>
</dbReference>
<evidence type="ECO:0000256" key="1">
    <source>
        <dbReference type="ARBA" id="ARBA00008857"/>
    </source>
</evidence>
<geneLocation type="plasmid" evidence="9">
    <name>unnamed01</name>
</geneLocation>
<evidence type="ECO:0000256" key="4">
    <source>
        <dbReference type="PROSITE-ProRule" id="PRU01248"/>
    </source>
</evidence>
<dbReference type="RefSeq" id="WP_025852637.1">
    <property type="nucleotide sequence ID" value="NZ_BPWC01000001.1"/>
</dbReference>
<organism evidence="8">
    <name type="scientific">Bacillus velezensis</name>
    <dbReference type="NCBI Taxonomy" id="492670"/>
    <lineage>
        <taxon>Bacteria</taxon>
        <taxon>Bacillati</taxon>
        <taxon>Bacillota</taxon>
        <taxon>Bacilli</taxon>
        <taxon>Bacillales</taxon>
        <taxon>Bacillaceae</taxon>
        <taxon>Bacillus</taxon>
        <taxon>Bacillus amyloliquefaciens group</taxon>
    </lineage>
</organism>
<dbReference type="GO" id="GO:0006310">
    <property type="term" value="P:DNA recombination"/>
    <property type="evidence" value="ECO:0007669"/>
    <property type="project" value="UniProtKB-KW"/>
</dbReference>
<dbReference type="Pfam" id="PF14657">
    <property type="entry name" value="Arm-DNA-bind_4"/>
    <property type="match status" value="1"/>
</dbReference>
<evidence type="ECO:0000313" key="9">
    <source>
        <dbReference type="EMBL" id="MSE04254.1"/>
    </source>
</evidence>
<dbReference type="SUPFAM" id="SSF56349">
    <property type="entry name" value="DNA breaking-rejoining enzymes"/>
    <property type="match status" value="1"/>
</dbReference>
<dbReference type="GO" id="GO:0003677">
    <property type="term" value="F:DNA binding"/>
    <property type="evidence" value="ECO:0007669"/>
    <property type="project" value="UniProtKB-UniRule"/>
</dbReference>
<keyword evidence="3" id="KW-0233">DNA recombination</keyword>
<reference evidence="8" key="1">
    <citation type="submission" date="2019-11" db="EMBL/GenBank/DDBJ databases">
        <title>Draft Genome Sequence of Plant Growth-Promoting Rhizosphere-Associated Bacteria.</title>
        <authorList>
            <person name="Vasilyev I.Y."/>
            <person name="Radchenko V."/>
            <person name="Ilnitskaya E.V."/>
        </authorList>
    </citation>
    <scope>NUCLEOTIDE SEQUENCE</scope>
    <source>
        <strain evidence="8">VRA_517_n</strain>
        <plasmid evidence="9">unnamed01</plasmid>
    </source>
</reference>
<dbReference type="CDD" id="cd01189">
    <property type="entry name" value="INT_ICEBs1_C_like"/>
    <property type="match status" value="1"/>
</dbReference>
<dbReference type="InterPro" id="IPR050090">
    <property type="entry name" value="Tyrosine_recombinase_XerCD"/>
</dbReference>
<feature type="domain" description="Tyr recombinase" evidence="6">
    <location>
        <begin position="176"/>
        <end position="383"/>
    </location>
</feature>
<keyword evidence="9" id="KW-0614">Plasmid</keyword>
<keyword evidence="2 4" id="KW-0238">DNA-binding</keyword>
<proteinExistence type="inferred from homology"/>
<dbReference type="PANTHER" id="PTHR30349:SF64">
    <property type="entry name" value="PROPHAGE INTEGRASE INTD-RELATED"/>
    <property type="match status" value="1"/>
</dbReference>
<dbReference type="PROSITE" id="PS51898">
    <property type="entry name" value="TYR_RECOMBINASE"/>
    <property type="match status" value="1"/>
</dbReference>
<comment type="caution">
    <text evidence="8">The sequence shown here is derived from an EMBL/GenBank/DDBJ whole genome shotgun (WGS) entry which is preliminary data.</text>
</comment>
<sequence>MYTKELIKGKKWLAVGEGPRDPVTGKRKQIPRRGKTKKEAEQRVRDAIAALNEDGIDESRVKKITFDQVAAEWLEEYMLTGKKKNTVRIRREEIKILNAYIAKSIINKITLRQYQKILNKLAEQGYSRSTMNGVHTTAGMIFKYAVKVKFLKSNPIADAIVPKKRITVEEIENNNIAEKYLEKSEIEEFLLAVKNHGLHMDLERFYLLAFSGMRSGELCALKWSDINFETKELRITKTIYSESNNMREYELTPPKTPGSIRTIAIDDQIIAMLKAYKTKVKKMHLQSQTKLSEYHNENFIFARANGYPYLPKSIIYRMERILKKTSIKKHATPHIFRHSHISMLAEAGVDIATVMKRVGHDDVKTTMKIYTHVTNKMKEDASQKVQQTFGSILDLGIS</sequence>
<dbReference type="InterPro" id="IPR010998">
    <property type="entry name" value="Integrase_recombinase_N"/>
</dbReference>
<dbReference type="Pfam" id="PF22022">
    <property type="entry name" value="Phage_int_M"/>
    <property type="match status" value="1"/>
</dbReference>
<dbReference type="InterPro" id="IPR044068">
    <property type="entry name" value="CB"/>
</dbReference>
<dbReference type="InterPro" id="IPR011010">
    <property type="entry name" value="DNA_brk_join_enz"/>
</dbReference>
<dbReference type="Gene3D" id="1.10.150.130">
    <property type="match status" value="1"/>
</dbReference>
<evidence type="ECO:0000259" key="7">
    <source>
        <dbReference type="PROSITE" id="PS51900"/>
    </source>
</evidence>
<dbReference type="Gene3D" id="1.10.443.10">
    <property type="entry name" value="Intergrase catalytic core"/>
    <property type="match status" value="1"/>
</dbReference>
<dbReference type="InterPro" id="IPR053876">
    <property type="entry name" value="Phage_int_M"/>
</dbReference>
<evidence type="ECO:0000259" key="6">
    <source>
        <dbReference type="PROSITE" id="PS51898"/>
    </source>
</evidence>
<evidence type="ECO:0000256" key="3">
    <source>
        <dbReference type="ARBA" id="ARBA00023172"/>
    </source>
</evidence>
<feature type="region of interest" description="Disordered" evidence="5">
    <location>
        <begin position="17"/>
        <end position="40"/>
    </location>
</feature>
<dbReference type="InterPro" id="IPR002104">
    <property type="entry name" value="Integrase_catalytic"/>
</dbReference>
<comment type="similarity">
    <text evidence="1">Belongs to the 'phage' integrase family.</text>
</comment>
<protein>
    <submittedName>
        <fullName evidence="8">Tyrosine-type recombinase/integrase</fullName>
    </submittedName>
</protein>
<evidence type="ECO:0000256" key="5">
    <source>
        <dbReference type="SAM" id="MobiDB-lite"/>
    </source>
</evidence>
<dbReference type="EMBL" id="WKKV01000015">
    <property type="protein sequence ID" value="MSE04119.1"/>
    <property type="molecule type" value="Genomic_DNA"/>
</dbReference>
<feature type="domain" description="Core-binding (CB)" evidence="7">
    <location>
        <begin position="64"/>
        <end position="146"/>
    </location>
</feature>
<accession>A0A6A8LQD1</accession>
<feature type="compositionally biased region" description="Basic residues" evidence="5">
    <location>
        <begin position="25"/>
        <end position="36"/>
    </location>
</feature>
<dbReference type="PROSITE" id="PS51900">
    <property type="entry name" value="CB"/>
    <property type="match status" value="1"/>
</dbReference>
<evidence type="ECO:0000256" key="2">
    <source>
        <dbReference type="ARBA" id="ARBA00023125"/>
    </source>
</evidence>
<dbReference type="AlphaFoldDB" id="A0A6A8LQD1"/>